<proteinExistence type="predicted"/>
<dbReference type="Proteomes" id="UP000185622">
    <property type="component" value="Chromosome"/>
</dbReference>
<dbReference type="Pfam" id="PF06568">
    <property type="entry name" value="YjiS-like"/>
    <property type="match status" value="1"/>
</dbReference>
<dbReference type="EMBL" id="CP019437">
    <property type="protein sequence ID" value="AQS49929.1"/>
    <property type="molecule type" value="Genomic_DNA"/>
</dbReference>
<sequence length="76" mass="8740">MTFLTQRNAACCAPDRPARRSVLATFAAIVTHYRSRRALARLDARLLEDIGLTESEASFEVRRRIWDAPDHWRAGR</sequence>
<gene>
    <name evidence="2" type="ORF">BMG03_15190</name>
</gene>
<evidence type="ECO:0000313" key="2">
    <source>
        <dbReference type="EMBL" id="AQS49929.1"/>
    </source>
</evidence>
<protein>
    <recommendedName>
        <fullName evidence="1">YjiS-like domain-containing protein</fullName>
    </recommendedName>
</protein>
<reference evidence="2 3" key="1">
    <citation type="submission" date="2017-01" db="EMBL/GenBank/DDBJ databases">
        <title>The complete genome sequence of a sulfur-oxidizing marine bacterium Thioclava sp. 25B10_4T.</title>
        <authorList>
            <person name="Liu Y."/>
            <person name="Lai Q."/>
            <person name="Shao Z."/>
        </authorList>
    </citation>
    <scope>NUCLEOTIDE SEQUENCE [LARGE SCALE GENOMIC DNA]</scope>
    <source>
        <strain evidence="2 3">25B10_4</strain>
    </source>
</reference>
<accession>A0ABN4XFD7</accession>
<evidence type="ECO:0000313" key="3">
    <source>
        <dbReference type="Proteomes" id="UP000185622"/>
    </source>
</evidence>
<feature type="domain" description="YjiS-like" evidence="1">
    <location>
        <begin position="25"/>
        <end position="57"/>
    </location>
</feature>
<name>A0ABN4XFD7_9RHOB</name>
<keyword evidence="3" id="KW-1185">Reference proteome</keyword>
<evidence type="ECO:0000259" key="1">
    <source>
        <dbReference type="Pfam" id="PF06568"/>
    </source>
</evidence>
<dbReference type="InterPro" id="IPR009506">
    <property type="entry name" value="YjiS-like"/>
</dbReference>
<organism evidence="2 3">
    <name type="scientific">Thioclava nitratireducens</name>
    <dbReference type="NCBI Taxonomy" id="1915078"/>
    <lineage>
        <taxon>Bacteria</taxon>
        <taxon>Pseudomonadati</taxon>
        <taxon>Pseudomonadota</taxon>
        <taxon>Alphaproteobacteria</taxon>
        <taxon>Rhodobacterales</taxon>
        <taxon>Paracoccaceae</taxon>
        <taxon>Thioclava</taxon>
    </lineage>
</organism>